<evidence type="ECO:0000256" key="1">
    <source>
        <dbReference type="ARBA" id="ARBA00004651"/>
    </source>
</evidence>
<name>A0A336N439_CULSO</name>
<dbReference type="PANTHER" id="PTHR46925:SF2">
    <property type="entry name" value="G-PROTEIN COUPLED RECEPTOR TKR-1-RELATED"/>
    <property type="match status" value="1"/>
</dbReference>
<sequence>MVTCDVTQIKKGVTANVDFTRIIRGSERHVATGCHGRMKGYIAIINPLKPRMGKRTTLCIAAGIWIVGIILSCPMLLFFTTFDEELKNGEIRIVCYAEWPDGPTNHSMIEYALISQRHTA</sequence>
<evidence type="ECO:0000313" key="11">
    <source>
        <dbReference type="EMBL" id="SSX35833.1"/>
    </source>
</evidence>
<dbReference type="GO" id="GO:0004995">
    <property type="term" value="F:tachykinin receptor activity"/>
    <property type="evidence" value="ECO:0007669"/>
    <property type="project" value="InterPro"/>
</dbReference>
<evidence type="ECO:0000256" key="8">
    <source>
        <dbReference type="ARBA" id="ARBA00023224"/>
    </source>
</evidence>
<organism evidence="11">
    <name type="scientific">Culicoides sonorensis</name>
    <name type="common">Biting midge</name>
    <dbReference type="NCBI Taxonomy" id="179676"/>
    <lineage>
        <taxon>Eukaryota</taxon>
        <taxon>Metazoa</taxon>
        <taxon>Ecdysozoa</taxon>
        <taxon>Arthropoda</taxon>
        <taxon>Hexapoda</taxon>
        <taxon>Insecta</taxon>
        <taxon>Pterygota</taxon>
        <taxon>Neoptera</taxon>
        <taxon>Endopterygota</taxon>
        <taxon>Diptera</taxon>
        <taxon>Nematocera</taxon>
        <taxon>Chironomoidea</taxon>
        <taxon>Ceratopogonidae</taxon>
        <taxon>Ceratopogoninae</taxon>
        <taxon>Culicoides</taxon>
        <taxon>Monoculicoides</taxon>
    </lineage>
</organism>
<accession>A0A336N439</accession>
<dbReference type="PANTHER" id="PTHR46925">
    <property type="entry name" value="G-PROTEIN COUPLED RECEPTOR TKR-1-RELATED"/>
    <property type="match status" value="1"/>
</dbReference>
<evidence type="ECO:0000256" key="5">
    <source>
        <dbReference type="ARBA" id="ARBA00023040"/>
    </source>
</evidence>
<evidence type="ECO:0000256" key="3">
    <source>
        <dbReference type="ARBA" id="ARBA00022692"/>
    </source>
</evidence>
<keyword evidence="7" id="KW-0675">Receptor</keyword>
<proteinExistence type="predicted"/>
<keyword evidence="5" id="KW-0297">G-protein coupled receptor</keyword>
<dbReference type="Gene3D" id="1.20.1070.10">
    <property type="entry name" value="Rhodopsin 7-helix transmembrane proteins"/>
    <property type="match status" value="1"/>
</dbReference>
<feature type="transmembrane region" description="Helical" evidence="9">
    <location>
        <begin position="58"/>
        <end position="79"/>
    </location>
</feature>
<dbReference type="EMBL" id="UFQS01004969">
    <property type="protein sequence ID" value="SSX16636.1"/>
    <property type="molecule type" value="Genomic_DNA"/>
</dbReference>
<comment type="subcellular location">
    <subcellularLocation>
        <location evidence="1">Cell membrane</location>
        <topology evidence="1">Multi-pass membrane protein</topology>
    </subcellularLocation>
</comment>
<keyword evidence="8" id="KW-0807">Transducer</keyword>
<dbReference type="EMBL" id="UFQT01004969">
    <property type="protein sequence ID" value="SSX35833.1"/>
    <property type="molecule type" value="Genomic_DNA"/>
</dbReference>
<dbReference type="Pfam" id="PF00001">
    <property type="entry name" value="7tm_1"/>
    <property type="match status" value="1"/>
</dbReference>
<keyword evidence="4 9" id="KW-1133">Transmembrane helix</keyword>
<evidence type="ECO:0000256" key="4">
    <source>
        <dbReference type="ARBA" id="ARBA00022989"/>
    </source>
</evidence>
<dbReference type="SUPFAM" id="SSF81321">
    <property type="entry name" value="Family A G protein-coupled receptor-like"/>
    <property type="match status" value="1"/>
</dbReference>
<keyword evidence="2" id="KW-1003">Cell membrane</keyword>
<evidence type="ECO:0000256" key="6">
    <source>
        <dbReference type="ARBA" id="ARBA00023136"/>
    </source>
</evidence>
<dbReference type="InterPro" id="IPR001681">
    <property type="entry name" value="Neurokn_rcpt"/>
</dbReference>
<dbReference type="AlphaFoldDB" id="A0A336N439"/>
<dbReference type="VEuPathDB" id="VectorBase:CSON011384"/>
<gene>
    <name evidence="11" type="primary">CSON011384</name>
</gene>
<protein>
    <submittedName>
        <fullName evidence="11">CSON011384 protein</fullName>
    </submittedName>
</protein>
<evidence type="ECO:0000256" key="7">
    <source>
        <dbReference type="ARBA" id="ARBA00023170"/>
    </source>
</evidence>
<evidence type="ECO:0000313" key="10">
    <source>
        <dbReference type="EMBL" id="SSX16636.1"/>
    </source>
</evidence>
<keyword evidence="6 9" id="KW-0472">Membrane</keyword>
<reference evidence="11" key="2">
    <citation type="submission" date="2018-07" db="EMBL/GenBank/DDBJ databases">
        <authorList>
            <person name="Quirk P.G."/>
            <person name="Krulwich T.A."/>
        </authorList>
    </citation>
    <scope>NUCLEOTIDE SEQUENCE</scope>
</reference>
<reference evidence="10" key="1">
    <citation type="submission" date="2018-04" db="EMBL/GenBank/DDBJ databases">
        <authorList>
            <person name="Go L.Y."/>
            <person name="Mitchell J.A."/>
        </authorList>
    </citation>
    <scope>NUCLEOTIDE SEQUENCE</scope>
    <source>
        <tissue evidence="10">Whole organism</tissue>
    </source>
</reference>
<keyword evidence="3 9" id="KW-0812">Transmembrane</keyword>
<evidence type="ECO:0000256" key="9">
    <source>
        <dbReference type="SAM" id="Phobius"/>
    </source>
</evidence>
<dbReference type="InterPro" id="IPR000276">
    <property type="entry name" value="GPCR_Rhodpsn"/>
</dbReference>
<dbReference type="GO" id="GO:0005886">
    <property type="term" value="C:plasma membrane"/>
    <property type="evidence" value="ECO:0007669"/>
    <property type="project" value="UniProtKB-SubCell"/>
</dbReference>
<evidence type="ECO:0000256" key="2">
    <source>
        <dbReference type="ARBA" id="ARBA00022475"/>
    </source>
</evidence>